<sequence length="567" mass="63757">MIPSTAAPRRSTCPCYRRRRRNVAAGSRRPPPVVGSSATARALAAGLWRLRQAERSAARRQHNPATIHGGRKAKQMSDCGVGRRNSSSHGNDILDKIEACCMVDEYSYGYGYGGSTSMEKATKWDNNLNNSNNRGSSSSGEKVSRRVVALEAALEKARCQMRELDEERRLAVKKLRKVAEEKAWWKSKARCAAAALREELKAERHHRRQLEAANGKLMKEVASAKQRVETERKARELMEEACEELSKEVEEDQAEVEALRRECVAMREEMEEERRMLQMAEVWREERVQMKLSDAKAVLEHKYAHLNTLQSEMESFLHRHGHRHAHHLRRTAALVMPDDDQHHFLYKSNHAPEDVDKVFDHFRRKNNNTNTRSSSSPASSDVASPATDLFLEKVDADDGGGWPWERETPPPPNHRAINASTSSNNGVVTNEGGSGRSRRSGNFNTALIRRLWRSAISESRKKQNAAAAAPASSSSGSRNRSVVMHNGCSSSYSESDRGRNRDRDTARSSVINPAEGARRSASATSKEKEEKDMGRKKKSLMEKLMEARMDDHQHSTDQPQQVVSNTS</sequence>
<dbReference type="eggNOG" id="ENOG502QU88">
    <property type="taxonomic scope" value="Eukaryota"/>
</dbReference>
<feature type="region of interest" description="Disordered" evidence="2">
    <location>
        <begin position="56"/>
        <end position="88"/>
    </location>
</feature>
<reference evidence="4" key="2">
    <citation type="submission" date="2013-12" db="EMBL/GenBank/DDBJ databases">
        <authorList>
            <person name="Yu Y."/>
            <person name="Lee S."/>
            <person name="de Baynast K."/>
            <person name="Wissotski M."/>
            <person name="Liu L."/>
            <person name="Talag J."/>
            <person name="Goicoechea J."/>
            <person name="Angelova A."/>
            <person name="Jetty R."/>
            <person name="Kudrna D."/>
            <person name="Golser W."/>
            <person name="Rivera L."/>
            <person name="Zhang J."/>
            <person name="Wing R."/>
        </authorList>
    </citation>
    <scope>NUCLEOTIDE SEQUENCE</scope>
</reference>
<proteinExistence type="predicted"/>
<evidence type="ECO:0000313" key="3">
    <source>
        <dbReference type="EnsemblPlants" id="LPERR07G00140.1"/>
    </source>
</evidence>
<feature type="region of interest" description="Disordered" evidence="2">
    <location>
        <begin position="462"/>
        <end position="567"/>
    </location>
</feature>
<dbReference type="STRING" id="77586.A0A0D9WUI9"/>
<dbReference type="Gramene" id="LPERR07G00140.1">
    <property type="protein sequence ID" value="LPERR07G00140.1"/>
    <property type="gene ID" value="LPERR07G00140"/>
</dbReference>
<keyword evidence="4" id="KW-1185">Reference proteome</keyword>
<dbReference type="AlphaFoldDB" id="A0A0D9WUI9"/>
<dbReference type="Proteomes" id="UP000032180">
    <property type="component" value="Chromosome 7"/>
</dbReference>
<feature type="region of interest" description="Disordered" evidence="2">
    <location>
        <begin position="124"/>
        <end position="144"/>
    </location>
</feature>
<feature type="compositionally biased region" description="Basic and acidic residues" evidence="2">
    <location>
        <begin position="494"/>
        <end position="506"/>
    </location>
</feature>
<feature type="compositionally biased region" description="Low complexity" evidence="2">
    <location>
        <begin position="126"/>
        <end position="139"/>
    </location>
</feature>
<reference evidence="3" key="3">
    <citation type="submission" date="2015-04" db="UniProtKB">
        <authorList>
            <consortium name="EnsemblPlants"/>
        </authorList>
    </citation>
    <scope>IDENTIFICATION</scope>
</reference>
<dbReference type="PANTHER" id="PTHR31071:SF32">
    <property type="entry name" value="OS07G0102200 PROTEIN"/>
    <property type="match status" value="1"/>
</dbReference>
<feature type="coiled-coil region" evidence="1">
    <location>
        <begin position="147"/>
        <end position="276"/>
    </location>
</feature>
<feature type="compositionally biased region" description="Polar residues" evidence="2">
    <location>
        <begin position="418"/>
        <end position="428"/>
    </location>
</feature>
<dbReference type="PANTHER" id="PTHR31071">
    <property type="entry name" value="GB|AAF24581.1"/>
    <property type="match status" value="1"/>
</dbReference>
<feature type="compositionally biased region" description="Polar residues" evidence="2">
    <location>
        <begin position="556"/>
        <end position="567"/>
    </location>
</feature>
<accession>A0A0D9WUI9</accession>
<dbReference type="EnsemblPlants" id="LPERR07G00140.1">
    <property type="protein sequence ID" value="LPERR07G00140.1"/>
    <property type="gene ID" value="LPERR07G00140"/>
</dbReference>
<dbReference type="InterPro" id="IPR043424">
    <property type="entry name" value="BLT-like"/>
</dbReference>
<feature type="compositionally biased region" description="Low complexity" evidence="2">
    <location>
        <begin position="464"/>
        <end position="481"/>
    </location>
</feature>
<feature type="compositionally biased region" description="Basic and acidic residues" evidence="2">
    <location>
        <begin position="525"/>
        <end position="555"/>
    </location>
</feature>
<organism evidence="3 4">
    <name type="scientific">Leersia perrieri</name>
    <dbReference type="NCBI Taxonomy" id="77586"/>
    <lineage>
        <taxon>Eukaryota</taxon>
        <taxon>Viridiplantae</taxon>
        <taxon>Streptophyta</taxon>
        <taxon>Embryophyta</taxon>
        <taxon>Tracheophyta</taxon>
        <taxon>Spermatophyta</taxon>
        <taxon>Magnoliopsida</taxon>
        <taxon>Liliopsida</taxon>
        <taxon>Poales</taxon>
        <taxon>Poaceae</taxon>
        <taxon>BOP clade</taxon>
        <taxon>Oryzoideae</taxon>
        <taxon>Oryzeae</taxon>
        <taxon>Oryzinae</taxon>
        <taxon>Leersia</taxon>
    </lineage>
</organism>
<feature type="compositionally biased region" description="Low complexity" evidence="2">
    <location>
        <begin position="373"/>
        <end position="386"/>
    </location>
</feature>
<evidence type="ECO:0000256" key="2">
    <source>
        <dbReference type="SAM" id="MobiDB-lite"/>
    </source>
</evidence>
<dbReference type="HOGENOM" id="CLU_031503_0_0_1"/>
<reference evidence="3 4" key="1">
    <citation type="submission" date="2012-08" db="EMBL/GenBank/DDBJ databases">
        <title>Oryza genome evolution.</title>
        <authorList>
            <person name="Wing R.A."/>
        </authorList>
    </citation>
    <scope>NUCLEOTIDE SEQUENCE</scope>
</reference>
<protein>
    <submittedName>
        <fullName evidence="3">Uncharacterized protein</fullName>
    </submittedName>
</protein>
<name>A0A0D9WUI9_9ORYZ</name>
<evidence type="ECO:0000256" key="1">
    <source>
        <dbReference type="SAM" id="Coils"/>
    </source>
</evidence>
<evidence type="ECO:0000313" key="4">
    <source>
        <dbReference type="Proteomes" id="UP000032180"/>
    </source>
</evidence>
<feature type="region of interest" description="Disordered" evidence="2">
    <location>
        <begin position="365"/>
        <end position="442"/>
    </location>
</feature>
<keyword evidence="1" id="KW-0175">Coiled coil</keyword>